<dbReference type="Proteomes" id="UP000290572">
    <property type="component" value="Unassembled WGS sequence"/>
</dbReference>
<dbReference type="PANTHER" id="PTHR11521">
    <property type="entry name" value="TROPONIN T"/>
    <property type="match status" value="1"/>
</dbReference>
<dbReference type="GO" id="GO:0030172">
    <property type="term" value="F:troponin C binding"/>
    <property type="evidence" value="ECO:0007669"/>
    <property type="project" value="TreeGrafter"/>
</dbReference>
<dbReference type="SUPFAM" id="SSF90250">
    <property type="entry name" value="Troponin coil-coiled subunits"/>
    <property type="match status" value="1"/>
</dbReference>
<feature type="compositionally biased region" description="Basic and acidic residues" evidence="5">
    <location>
        <begin position="36"/>
        <end position="60"/>
    </location>
</feature>
<feature type="compositionally biased region" description="Basic and acidic residues" evidence="5">
    <location>
        <begin position="461"/>
        <end position="470"/>
    </location>
</feature>
<comment type="caution">
    <text evidence="6">The sequence shown here is derived from an EMBL/GenBank/DDBJ whole genome shotgun (WGS) entry which is preliminary data.</text>
</comment>
<comment type="similarity">
    <text evidence="2">Belongs to the troponin T family.</text>
</comment>
<sequence>MLWSWYVLSQTADTCTPRALCESWTRTLILSVAESYGDKSEKRCSGRQRIEATITKKEDPAPVTEAEEPKESSEKDDKPEEEDKPQRSQLREQESTEEKPKEPAVPNEEESNIETKEQTNADLASADVEKKEVEDESQISSKEPTKEDQIEAEVKVEPATSQIEEEKLVEKEEPVKKPEEKPVEVKSEIQDEAPAKKEDEKLLKEQEKPTVTVEETPKKSIREVEAKTKTPKKEEEKPQLKKAVEEKPSTPKKKVEEKPVTPKKEVEEKPKWKKEAEETKAKAEEKVKSKKEEVVEEKPKPSFVRDKLKVSTKPQDVADSTAKAKKPEKTLRQRLICHFVIYSICIPKESQNEYKDIFPSRFSPTSLRSPETEKQDPIAKLEAERKLQELKRRRNETDSEIGEKAEFLNKSALKSPVKTSHTPLVCKIGNRLEQYTSAVQTKEVTKSPKSPVDVPGAEGMRSIKIDDSKSKPKYLSNIQAPKIPEGEKVDFDDIQKKRQEKDLAELQSLIEAHFLQRQKDEEELIALVNRIEEKERKEQEEQRKKQDEDAKKKKALTNMTHQYGGIQQRGEGRKGAKKQTEREKKKKILAERRKPLTVDHLSDDKLKDKATELWQWLMQLEAEKYDLNERLKRQKYDINQLLARVQDHQSAKGRGKGKMGGRLR</sequence>
<comment type="function">
    <text evidence="1">Troponin T is the tropomyosin-binding subunit of troponin, the thin filament regulatory complex which confers calcium-sensitivity to striated muscle actomyosin ATPase activity.</text>
</comment>
<evidence type="ECO:0000256" key="3">
    <source>
        <dbReference type="ARBA" id="ARBA00022553"/>
    </source>
</evidence>
<dbReference type="GO" id="GO:0005861">
    <property type="term" value="C:troponin complex"/>
    <property type="evidence" value="ECO:0007669"/>
    <property type="project" value="InterPro"/>
</dbReference>
<feature type="compositionally biased region" description="Basic and acidic residues" evidence="5">
    <location>
        <begin position="215"/>
        <end position="309"/>
    </location>
</feature>
<feature type="region of interest" description="Disordered" evidence="5">
    <location>
        <begin position="360"/>
        <end position="380"/>
    </location>
</feature>
<feature type="compositionally biased region" description="Basic and acidic residues" evidence="5">
    <location>
        <begin position="531"/>
        <end position="551"/>
    </location>
</feature>
<feature type="compositionally biased region" description="Basic and acidic residues" evidence="5">
    <location>
        <begin position="143"/>
        <end position="156"/>
    </location>
</feature>
<name>A0A498MYQ5_LABRO</name>
<keyword evidence="4" id="KW-0514">Muscle protein</keyword>
<feature type="region of interest" description="Disordered" evidence="5">
    <location>
        <begin position="440"/>
        <end position="481"/>
    </location>
</feature>
<dbReference type="GO" id="GO:0006937">
    <property type="term" value="P:regulation of muscle contraction"/>
    <property type="evidence" value="ECO:0007669"/>
    <property type="project" value="InterPro"/>
</dbReference>
<evidence type="ECO:0000256" key="2">
    <source>
        <dbReference type="ARBA" id="ARBA00008330"/>
    </source>
</evidence>
<dbReference type="GO" id="GO:0005523">
    <property type="term" value="F:tropomyosin binding"/>
    <property type="evidence" value="ECO:0007669"/>
    <property type="project" value="TreeGrafter"/>
</dbReference>
<keyword evidence="8" id="KW-1267">Proteomics identification</keyword>
<gene>
    <name evidence="6" type="ORF">ROHU_022802</name>
</gene>
<organism evidence="6 7">
    <name type="scientific">Labeo rohita</name>
    <name type="common">Indian major carp</name>
    <name type="synonym">Cyprinus rohita</name>
    <dbReference type="NCBI Taxonomy" id="84645"/>
    <lineage>
        <taxon>Eukaryota</taxon>
        <taxon>Metazoa</taxon>
        <taxon>Chordata</taxon>
        <taxon>Craniata</taxon>
        <taxon>Vertebrata</taxon>
        <taxon>Euteleostomi</taxon>
        <taxon>Actinopterygii</taxon>
        <taxon>Neopterygii</taxon>
        <taxon>Teleostei</taxon>
        <taxon>Ostariophysi</taxon>
        <taxon>Cypriniformes</taxon>
        <taxon>Cyprinidae</taxon>
        <taxon>Labeoninae</taxon>
        <taxon>Labeonini</taxon>
        <taxon>Labeo</taxon>
    </lineage>
</organism>
<evidence type="ECO:0000313" key="6">
    <source>
        <dbReference type="EMBL" id="RXN23396.1"/>
    </source>
</evidence>
<evidence type="ECO:0007829" key="8">
    <source>
        <dbReference type="PeptideAtlas" id="A0A498MYQ5"/>
    </source>
</evidence>
<dbReference type="PANTHER" id="PTHR11521:SF31">
    <property type="entry name" value="TROPONIN T2D, CARDIAC"/>
    <property type="match status" value="1"/>
</dbReference>
<dbReference type="Pfam" id="PF02029">
    <property type="entry name" value="Caldesmon"/>
    <property type="match status" value="1"/>
</dbReference>
<keyword evidence="7" id="KW-1185">Reference proteome</keyword>
<feature type="compositionally biased region" description="Basic and acidic residues" evidence="5">
    <location>
        <begin position="164"/>
        <end position="208"/>
    </location>
</feature>
<dbReference type="Pfam" id="PF00992">
    <property type="entry name" value="Troponin"/>
    <property type="match status" value="1"/>
</dbReference>
<dbReference type="Gene3D" id="1.20.5.350">
    <property type="match status" value="1"/>
</dbReference>
<evidence type="ECO:0000256" key="1">
    <source>
        <dbReference type="ARBA" id="ARBA00003363"/>
    </source>
</evidence>
<dbReference type="InterPro" id="IPR001978">
    <property type="entry name" value="Troponin"/>
</dbReference>
<dbReference type="STRING" id="84645.A0A498MYQ5"/>
<proteinExistence type="evidence at protein level"/>
<evidence type="ECO:0000256" key="4">
    <source>
        <dbReference type="ARBA" id="ARBA00023179"/>
    </source>
</evidence>
<accession>A0A498MYQ5</accession>
<feature type="region of interest" description="Disordered" evidence="5">
    <location>
        <begin position="36"/>
        <end position="328"/>
    </location>
</feature>
<feature type="compositionally biased region" description="Basic and acidic residues" evidence="5">
    <location>
        <begin position="570"/>
        <end position="592"/>
    </location>
</feature>
<dbReference type="FunFam" id="1.20.5.350:FF:000001">
    <property type="entry name" value="Troponin T, fast skeletal muscle"/>
    <property type="match status" value="1"/>
</dbReference>
<dbReference type="EMBL" id="QBIY01012561">
    <property type="protein sequence ID" value="RXN23396.1"/>
    <property type="molecule type" value="Genomic_DNA"/>
</dbReference>
<feature type="region of interest" description="Disordered" evidence="5">
    <location>
        <begin position="531"/>
        <end position="592"/>
    </location>
</feature>
<dbReference type="InterPro" id="IPR027707">
    <property type="entry name" value="TNNT"/>
</dbReference>
<keyword evidence="3" id="KW-0597">Phosphoprotein</keyword>
<protein>
    <submittedName>
        <fullName evidence="6">Troponin cardiac muscle isoforms-like protein</fullName>
    </submittedName>
</protein>
<dbReference type="GO" id="GO:0045214">
    <property type="term" value="P:sarcomere organization"/>
    <property type="evidence" value="ECO:0007669"/>
    <property type="project" value="TreeGrafter"/>
</dbReference>
<feature type="compositionally biased region" description="Basic and acidic residues" evidence="5">
    <location>
        <begin position="370"/>
        <end position="380"/>
    </location>
</feature>
<dbReference type="GO" id="GO:0031013">
    <property type="term" value="F:troponin I binding"/>
    <property type="evidence" value="ECO:0007669"/>
    <property type="project" value="TreeGrafter"/>
</dbReference>
<evidence type="ECO:0000256" key="5">
    <source>
        <dbReference type="SAM" id="MobiDB-lite"/>
    </source>
</evidence>
<dbReference type="InterPro" id="IPR038077">
    <property type="entry name" value="Troponin_sf"/>
</dbReference>
<feature type="compositionally biased region" description="Basic and acidic residues" evidence="5">
    <location>
        <begin position="84"/>
        <end position="102"/>
    </location>
</feature>
<dbReference type="AlphaFoldDB" id="A0A498MYQ5"/>
<evidence type="ECO:0000313" key="7">
    <source>
        <dbReference type="Proteomes" id="UP000290572"/>
    </source>
</evidence>
<feature type="compositionally biased region" description="Basic and acidic residues" evidence="5">
    <location>
        <begin position="67"/>
        <end position="78"/>
    </location>
</feature>
<dbReference type="InterPro" id="IPR006018">
    <property type="entry name" value="Caldesmon_LSP"/>
</dbReference>
<dbReference type="GO" id="GO:0060048">
    <property type="term" value="P:cardiac muscle contraction"/>
    <property type="evidence" value="ECO:0007669"/>
    <property type="project" value="TreeGrafter"/>
</dbReference>
<reference evidence="6 7" key="1">
    <citation type="submission" date="2018-03" db="EMBL/GenBank/DDBJ databases">
        <title>Draft genome sequence of Rohu Carp (Labeo rohita).</title>
        <authorList>
            <person name="Das P."/>
            <person name="Kushwaha B."/>
            <person name="Joshi C.G."/>
            <person name="Kumar D."/>
            <person name="Nagpure N.S."/>
            <person name="Sahoo L."/>
            <person name="Das S.P."/>
            <person name="Bit A."/>
            <person name="Patnaik S."/>
            <person name="Meher P.K."/>
            <person name="Jayasankar P."/>
            <person name="Koringa P.G."/>
            <person name="Patel N.V."/>
            <person name="Hinsu A.T."/>
            <person name="Kumar R."/>
            <person name="Pandey M."/>
            <person name="Agarwal S."/>
            <person name="Srivastava S."/>
            <person name="Singh M."/>
            <person name="Iquebal M.A."/>
            <person name="Jaiswal S."/>
            <person name="Angadi U.B."/>
            <person name="Kumar N."/>
            <person name="Raza M."/>
            <person name="Shah T.M."/>
            <person name="Rai A."/>
            <person name="Jena J.K."/>
        </authorList>
    </citation>
    <scope>NUCLEOTIDE SEQUENCE [LARGE SCALE GENOMIC DNA]</scope>
    <source>
        <strain evidence="6">DASCIFA01</strain>
        <tissue evidence="6">Testis</tissue>
    </source>
</reference>